<feature type="transmembrane region" description="Helical" evidence="1">
    <location>
        <begin position="9"/>
        <end position="27"/>
    </location>
</feature>
<protein>
    <submittedName>
        <fullName evidence="2">Uncharacterized protein</fullName>
    </submittedName>
</protein>
<evidence type="ECO:0000256" key="1">
    <source>
        <dbReference type="SAM" id="Phobius"/>
    </source>
</evidence>
<proteinExistence type="predicted"/>
<accession>A0A1V0S9H6</accession>
<reference evidence="2" key="1">
    <citation type="journal article" date="2017" name="Science">
        <title>Giant viruses with an expanded complement of translation system components.</title>
        <authorList>
            <person name="Schulz F."/>
            <person name="Yutin N."/>
            <person name="Ivanova N.N."/>
            <person name="Ortega D.R."/>
            <person name="Lee T.K."/>
            <person name="Vierheilig J."/>
            <person name="Daims H."/>
            <person name="Horn M."/>
            <person name="Wagner M."/>
            <person name="Jensen G.J."/>
            <person name="Kyrpides N.C."/>
            <person name="Koonin E.V."/>
            <person name="Woyke T."/>
        </authorList>
    </citation>
    <scope>NUCLEOTIDE SEQUENCE</scope>
    <source>
        <strain evidence="2">CTV1</strain>
    </source>
</reference>
<keyword evidence="1" id="KW-1133">Transmembrane helix</keyword>
<keyword evidence="1" id="KW-0812">Transmembrane</keyword>
<organism evidence="2">
    <name type="scientific">Catovirus CTV1</name>
    <dbReference type="NCBI Taxonomy" id="1977631"/>
    <lineage>
        <taxon>Viruses</taxon>
        <taxon>Varidnaviria</taxon>
        <taxon>Bamfordvirae</taxon>
        <taxon>Nucleocytoviricota</taxon>
        <taxon>Megaviricetes</taxon>
        <taxon>Imitervirales</taxon>
        <taxon>Mimiviridae</taxon>
        <taxon>Klosneuvirinae</taxon>
        <taxon>Catovirus</taxon>
    </lineage>
</organism>
<dbReference type="EMBL" id="KY684083">
    <property type="protein sequence ID" value="ARF08339.1"/>
    <property type="molecule type" value="Genomic_DNA"/>
</dbReference>
<evidence type="ECO:0000313" key="2">
    <source>
        <dbReference type="EMBL" id="ARF08339.1"/>
    </source>
</evidence>
<keyword evidence="1" id="KW-0472">Membrane</keyword>
<sequence length="76" mass="8752">MTQIAVGSLLYFINVTSSVIVLAWTIIVWNKSDECIFRIISYIALSYGIAMNSYVLGSFFIKMLLRCVYVSRRFEL</sequence>
<gene>
    <name evidence="2" type="ORF">Catovirus_1_389</name>
</gene>
<feature type="transmembrane region" description="Helical" evidence="1">
    <location>
        <begin position="39"/>
        <end position="65"/>
    </location>
</feature>
<name>A0A1V0S9H6_9VIRU</name>